<name>A0AAE1EB00_9GAST</name>
<dbReference type="AlphaFoldDB" id="A0AAE1EB00"/>
<accession>A0AAE1EB00</accession>
<reference evidence="2" key="1">
    <citation type="journal article" date="2023" name="G3 (Bethesda)">
        <title>A reference genome for the long-term kleptoplast-retaining sea slug Elysia crispata morphotype clarki.</title>
        <authorList>
            <person name="Eastman K.E."/>
            <person name="Pendleton A.L."/>
            <person name="Shaikh M.A."/>
            <person name="Suttiyut T."/>
            <person name="Ogas R."/>
            <person name="Tomko P."/>
            <person name="Gavelis G."/>
            <person name="Widhalm J.R."/>
            <person name="Wisecaver J.H."/>
        </authorList>
    </citation>
    <scope>NUCLEOTIDE SEQUENCE</scope>
    <source>
        <strain evidence="2">ECLA1</strain>
    </source>
</reference>
<feature type="region of interest" description="Disordered" evidence="1">
    <location>
        <begin position="1"/>
        <end position="25"/>
    </location>
</feature>
<sequence length="132" mass="15050">MDLKPRDDRSQYEKGFEQGITATTKEFQKRHPWDMTSESTLSAIYHYKASPLDIFGQNLSKFTTRSRRGRFHSSAVKMNISGEAQKRSKPQATLHPLTVDLAPVRVKADGMVELKQKGVEVRGRVEEKDRDG</sequence>
<comment type="caution">
    <text evidence="2">The sequence shown here is derived from an EMBL/GenBank/DDBJ whole genome shotgun (WGS) entry which is preliminary data.</text>
</comment>
<dbReference type="EMBL" id="JAWDGP010000579">
    <property type="protein sequence ID" value="KAK3799378.1"/>
    <property type="molecule type" value="Genomic_DNA"/>
</dbReference>
<evidence type="ECO:0000313" key="3">
    <source>
        <dbReference type="Proteomes" id="UP001283361"/>
    </source>
</evidence>
<feature type="compositionally biased region" description="Basic and acidic residues" evidence="1">
    <location>
        <begin position="1"/>
        <end position="16"/>
    </location>
</feature>
<protein>
    <submittedName>
        <fullName evidence="2">Uncharacterized protein</fullName>
    </submittedName>
</protein>
<gene>
    <name evidence="2" type="ORF">RRG08_013198</name>
</gene>
<evidence type="ECO:0000313" key="2">
    <source>
        <dbReference type="EMBL" id="KAK3799378.1"/>
    </source>
</evidence>
<dbReference type="Proteomes" id="UP001283361">
    <property type="component" value="Unassembled WGS sequence"/>
</dbReference>
<proteinExistence type="predicted"/>
<keyword evidence="3" id="KW-1185">Reference proteome</keyword>
<organism evidence="2 3">
    <name type="scientific">Elysia crispata</name>
    <name type="common">lettuce slug</name>
    <dbReference type="NCBI Taxonomy" id="231223"/>
    <lineage>
        <taxon>Eukaryota</taxon>
        <taxon>Metazoa</taxon>
        <taxon>Spiralia</taxon>
        <taxon>Lophotrochozoa</taxon>
        <taxon>Mollusca</taxon>
        <taxon>Gastropoda</taxon>
        <taxon>Heterobranchia</taxon>
        <taxon>Euthyneura</taxon>
        <taxon>Panpulmonata</taxon>
        <taxon>Sacoglossa</taxon>
        <taxon>Placobranchoidea</taxon>
        <taxon>Plakobranchidae</taxon>
        <taxon>Elysia</taxon>
    </lineage>
</organism>
<evidence type="ECO:0000256" key="1">
    <source>
        <dbReference type="SAM" id="MobiDB-lite"/>
    </source>
</evidence>